<dbReference type="EMBL" id="CAJVPM010044662">
    <property type="protein sequence ID" value="CAG8714548.1"/>
    <property type="molecule type" value="Genomic_DNA"/>
</dbReference>
<keyword evidence="2" id="KW-1185">Reference proteome</keyword>
<organism evidence="1 2">
    <name type="scientific">Scutellospora calospora</name>
    <dbReference type="NCBI Taxonomy" id="85575"/>
    <lineage>
        <taxon>Eukaryota</taxon>
        <taxon>Fungi</taxon>
        <taxon>Fungi incertae sedis</taxon>
        <taxon>Mucoromycota</taxon>
        <taxon>Glomeromycotina</taxon>
        <taxon>Glomeromycetes</taxon>
        <taxon>Diversisporales</taxon>
        <taxon>Gigasporaceae</taxon>
        <taxon>Scutellospora</taxon>
    </lineage>
</organism>
<dbReference type="Proteomes" id="UP000789860">
    <property type="component" value="Unassembled WGS sequence"/>
</dbReference>
<feature type="non-terminal residue" evidence="1">
    <location>
        <position position="171"/>
    </location>
</feature>
<evidence type="ECO:0000313" key="2">
    <source>
        <dbReference type="Proteomes" id="UP000789860"/>
    </source>
</evidence>
<comment type="caution">
    <text evidence="1">The sequence shown here is derived from an EMBL/GenBank/DDBJ whole genome shotgun (WGS) entry which is preliminary data.</text>
</comment>
<proteinExistence type="predicted"/>
<evidence type="ECO:0000313" key="1">
    <source>
        <dbReference type="EMBL" id="CAG8714548.1"/>
    </source>
</evidence>
<accession>A0ACA9PNL9</accession>
<reference evidence="1" key="1">
    <citation type="submission" date="2021-06" db="EMBL/GenBank/DDBJ databases">
        <authorList>
            <person name="Kallberg Y."/>
            <person name="Tangrot J."/>
            <person name="Rosling A."/>
        </authorList>
    </citation>
    <scope>NUCLEOTIDE SEQUENCE</scope>
    <source>
        <strain evidence="1">AU212A</strain>
    </source>
</reference>
<feature type="non-terminal residue" evidence="1">
    <location>
        <position position="1"/>
    </location>
</feature>
<protein>
    <submittedName>
        <fullName evidence="1">7880_t:CDS:1</fullName>
    </submittedName>
</protein>
<gene>
    <name evidence="1" type="ORF">SCALOS_LOCUS11005</name>
</gene>
<sequence>HEKSNFTIVLSCMADGKKLLPVIIFKLVNIPQQDFLPGVIIRTNREGYMNSDEMIWWIENVWNKRSLLSVDPRSLLVLDSFRGHITDPVKTRFCEKNTNIAVIPGGLTSKLQPLDVCINKSFKDKYRKFYNEWMASEILSLTLASRIRRPSYSTVANWIKIAWDQVDSALI</sequence>
<name>A0ACA9PNL9_9GLOM</name>